<evidence type="ECO:0000313" key="2">
    <source>
        <dbReference type="Proteomes" id="UP000224567"/>
    </source>
</evidence>
<name>A0A2G2WJG5_CAPBA</name>
<evidence type="ECO:0000313" key="1">
    <source>
        <dbReference type="EMBL" id="PHT45309.1"/>
    </source>
</evidence>
<dbReference type="OrthoDB" id="1937314at2759"/>
<reference evidence="2" key="2">
    <citation type="journal article" date="2017" name="J. Anim. Genet.">
        <title>Multiple reference genome sequences of hot pepper reveal the massive evolution of plant disease resistance genes by retroduplication.</title>
        <authorList>
            <person name="Kim S."/>
            <person name="Park J."/>
            <person name="Yeom S.-I."/>
            <person name="Kim Y.-M."/>
            <person name="Seo E."/>
            <person name="Kim K.-T."/>
            <person name="Kim M.-S."/>
            <person name="Lee J.M."/>
            <person name="Cheong K."/>
            <person name="Shin H.-S."/>
            <person name="Kim S.-B."/>
            <person name="Han K."/>
            <person name="Lee J."/>
            <person name="Park M."/>
            <person name="Lee H.-A."/>
            <person name="Lee H.-Y."/>
            <person name="Lee Y."/>
            <person name="Oh S."/>
            <person name="Lee J.H."/>
            <person name="Choi E."/>
            <person name="Choi E."/>
            <person name="Lee S.E."/>
            <person name="Jeon J."/>
            <person name="Kim H."/>
            <person name="Choi G."/>
            <person name="Song H."/>
            <person name="Lee J."/>
            <person name="Lee S.-C."/>
            <person name="Kwon J.-K."/>
            <person name="Lee H.-Y."/>
            <person name="Koo N."/>
            <person name="Hong Y."/>
            <person name="Kim R.W."/>
            <person name="Kang W.-H."/>
            <person name="Huh J.H."/>
            <person name="Kang B.-C."/>
            <person name="Yang T.-J."/>
            <person name="Lee Y.-H."/>
            <person name="Bennetzen J.L."/>
            <person name="Choi D."/>
        </authorList>
    </citation>
    <scope>NUCLEOTIDE SEQUENCE [LARGE SCALE GENOMIC DNA]</scope>
    <source>
        <strain evidence="2">cv. PBC81</strain>
    </source>
</reference>
<organism evidence="1 2">
    <name type="scientific">Capsicum baccatum</name>
    <name type="common">Peruvian pepper</name>
    <dbReference type="NCBI Taxonomy" id="33114"/>
    <lineage>
        <taxon>Eukaryota</taxon>
        <taxon>Viridiplantae</taxon>
        <taxon>Streptophyta</taxon>
        <taxon>Embryophyta</taxon>
        <taxon>Tracheophyta</taxon>
        <taxon>Spermatophyta</taxon>
        <taxon>Magnoliopsida</taxon>
        <taxon>eudicotyledons</taxon>
        <taxon>Gunneridae</taxon>
        <taxon>Pentapetalae</taxon>
        <taxon>asterids</taxon>
        <taxon>lamiids</taxon>
        <taxon>Solanales</taxon>
        <taxon>Solanaceae</taxon>
        <taxon>Solanoideae</taxon>
        <taxon>Capsiceae</taxon>
        <taxon>Capsicum</taxon>
    </lineage>
</organism>
<gene>
    <name evidence="1" type="ORF">CQW23_14467</name>
</gene>
<dbReference type="EMBL" id="MLFT02000006">
    <property type="protein sequence ID" value="PHT45309.1"/>
    <property type="molecule type" value="Genomic_DNA"/>
</dbReference>
<comment type="caution">
    <text evidence="1">The sequence shown here is derived from an EMBL/GenBank/DDBJ whole genome shotgun (WGS) entry which is preliminary data.</text>
</comment>
<reference evidence="1 2" key="1">
    <citation type="journal article" date="2017" name="Genome Biol.">
        <title>New reference genome sequences of hot pepper reveal the massive evolution of plant disease-resistance genes by retroduplication.</title>
        <authorList>
            <person name="Kim S."/>
            <person name="Park J."/>
            <person name="Yeom S.I."/>
            <person name="Kim Y.M."/>
            <person name="Seo E."/>
            <person name="Kim K.T."/>
            <person name="Kim M.S."/>
            <person name="Lee J.M."/>
            <person name="Cheong K."/>
            <person name="Shin H.S."/>
            <person name="Kim S.B."/>
            <person name="Han K."/>
            <person name="Lee J."/>
            <person name="Park M."/>
            <person name="Lee H.A."/>
            <person name="Lee H.Y."/>
            <person name="Lee Y."/>
            <person name="Oh S."/>
            <person name="Lee J.H."/>
            <person name="Choi E."/>
            <person name="Choi E."/>
            <person name="Lee S.E."/>
            <person name="Jeon J."/>
            <person name="Kim H."/>
            <person name="Choi G."/>
            <person name="Song H."/>
            <person name="Lee J."/>
            <person name="Lee S.C."/>
            <person name="Kwon J.K."/>
            <person name="Lee H.Y."/>
            <person name="Koo N."/>
            <person name="Hong Y."/>
            <person name="Kim R.W."/>
            <person name="Kang W.H."/>
            <person name="Huh J.H."/>
            <person name="Kang B.C."/>
            <person name="Yang T.J."/>
            <person name="Lee Y.H."/>
            <person name="Bennetzen J.L."/>
            <person name="Choi D."/>
        </authorList>
    </citation>
    <scope>NUCLEOTIDE SEQUENCE [LARGE SCALE GENOMIC DNA]</scope>
    <source>
        <strain evidence="2">cv. PBC81</strain>
    </source>
</reference>
<proteinExistence type="predicted"/>
<dbReference type="AlphaFoldDB" id="A0A2G2WJG5"/>
<protein>
    <submittedName>
        <fullName evidence="1">Uncharacterized protein</fullName>
    </submittedName>
</protein>
<accession>A0A2G2WJG5</accession>
<sequence length="83" mass="9211">MPETFCLNTEQRGKRPFVSDARQVEDLSEESSKQAINSSYRSGQVNVYDYIIGNTKNVVGFSNTMRVTDEGMNLSKGTALDAL</sequence>
<keyword evidence="2" id="KW-1185">Reference proteome</keyword>
<dbReference type="Proteomes" id="UP000224567">
    <property type="component" value="Unassembled WGS sequence"/>
</dbReference>